<dbReference type="SUPFAM" id="SSF47203">
    <property type="entry name" value="Acyl-CoA dehydrogenase C-terminal domain-like"/>
    <property type="match status" value="1"/>
</dbReference>
<name>A0A9W6NJY6_9ACTN</name>
<dbReference type="InterPro" id="IPR037069">
    <property type="entry name" value="AcylCoA_DH/ox_N_sf"/>
</dbReference>
<dbReference type="GO" id="GO:0016627">
    <property type="term" value="F:oxidoreductase activity, acting on the CH-CH group of donors"/>
    <property type="evidence" value="ECO:0007669"/>
    <property type="project" value="InterPro"/>
</dbReference>
<dbReference type="Gene3D" id="1.10.540.10">
    <property type="entry name" value="Acyl-CoA dehydrogenase/oxidase, N-terminal domain"/>
    <property type="match status" value="1"/>
</dbReference>
<organism evidence="2 3">
    <name type="scientific">Dactylosporangium matsuzakiense</name>
    <dbReference type="NCBI Taxonomy" id="53360"/>
    <lineage>
        <taxon>Bacteria</taxon>
        <taxon>Bacillati</taxon>
        <taxon>Actinomycetota</taxon>
        <taxon>Actinomycetes</taxon>
        <taxon>Micromonosporales</taxon>
        <taxon>Micromonosporaceae</taxon>
        <taxon>Dactylosporangium</taxon>
    </lineage>
</organism>
<gene>
    <name evidence="2" type="ORF">GCM10017581_009120</name>
</gene>
<feature type="region of interest" description="Disordered" evidence="1">
    <location>
        <begin position="353"/>
        <end position="374"/>
    </location>
</feature>
<keyword evidence="3" id="KW-1185">Reference proteome</keyword>
<dbReference type="InterPro" id="IPR036250">
    <property type="entry name" value="AcylCo_DH-like_C"/>
</dbReference>
<dbReference type="EMBL" id="BSFP01000003">
    <property type="protein sequence ID" value="GLK99171.1"/>
    <property type="molecule type" value="Genomic_DNA"/>
</dbReference>
<evidence type="ECO:0000256" key="1">
    <source>
        <dbReference type="SAM" id="MobiDB-lite"/>
    </source>
</evidence>
<dbReference type="InterPro" id="IPR046373">
    <property type="entry name" value="Acyl-CoA_Oxase/DH_mid-dom_sf"/>
</dbReference>
<evidence type="ECO:0000313" key="2">
    <source>
        <dbReference type="EMBL" id="GLK99171.1"/>
    </source>
</evidence>
<dbReference type="InterPro" id="IPR009100">
    <property type="entry name" value="AcylCoA_DH/oxidase_NM_dom_sf"/>
</dbReference>
<accession>A0A9W6NJY6</accession>
<sequence>MDGDPIERARTIARVVLAEEAPLIDRRAELTPRVLDVLRAEELLNLCGDSPEQAVPLRVAVDVARALARGCGATALVWSTHTAQLMFLQSVARNQPWFAKYVSSIGLGQPLLTSSTREAGERGAEPDRSAFVVDGAMVALRKDRSVISYPRQADAILVSARRHVAAAPDDRAAALVLGNQVTFEDEQPWNAMGMRGWQTGTAVLHARFAAEQLVAGPYEPLSARTPAPVSYVLWVAVWLGLAEEAVDRAAGGVGRRRPGNVTALVGEAQRRLLAVSGYLASVTELVQSWQDRDCMPLSGPARLHAIKVTASHECLTAARLALEALGVDGYREDSPHSVGRIVRDLHSSLVMHPDAPVNDDATSITGGGDRHYLR</sequence>
<proteinExistence type="predicted"/>
<reference evidence="2" key="1">
    <citation type="journal article" date="2014" name="Int. J. Syst. Evol. Microbiol.">
        <title>Complete genome sequence of Corynebacterium casei LMG S-19264T (=DSM 44701T), isolated from a smear-ripened cheese.</title>
        <authorList>
            <consortium name="US DOE Joint Genome Institute (JGI-PGF)"/>
            <person name="Walter F."/>
            <person name="Albersmeier A."/>
            <person name="Kalinowski J."/>
            <person name="Ruckert C."/>
        </authorList>
    </citation>
    <scope>NUCLEOTIDE SEQUENCE</scope>
    <source>
        <strain evidence="2">VKM Ac-1321</strain>
    </source>
</reference>
<dbReference type="GO" id="GO:0050660">
    <property type="term" value="F:flavin adenine dinucleotide binding"/>
    <property type="evidence" value="ECO:0007669"/>
    <property type="project" value="InterPro"/>
</dbReference>
<dbReference type="RefSeq" id="WP_271188831.1">
    <property type="nucleotide sequence ID" value="NZ_BSFP01000003.1"/>
</dbReference>
<reference evidence="2" key="2">
    <citation type="submission" date="2023-01" db="EMBL/GenBank/DDBJ databases">
        <authorList>
            <person name="Sun Q."/>
            <person name="Evtushenko L."/>
        </authorList>
    </citation>
    <scope>NUCLEOTIDE SEQUENCE</scope>
    <source>
        <strain evidence="2">VKM Ac-1321</strain>
    </source>
</reference>
<dbReference type="Gene3D" id="2.40.110.10">
    <property type="entry name" value="Butyryl-CoA Dehydrogenase, subunit A, domain 2"/>
    <property type="match status" value="1"/>
</dbReference>
<dbReference type="SUPFAM" id="SSF56645">
    <property type="entry name" value="Acyl-CoA dehydrogenase NM domain-like"/>
    <property type="match status" value="1"/>
</dbReference>
<dbReference type="AlphaFoldDB" id="A0A9W6NJY6"/>
<dbReference type="Proteomes" id="UP001143480">
    <property type="component" value="Unassembled WGS sequence"/>
</dbReference>
<comment type="caution">
    <text evidence="2">The sequence shown here is derived from an EMBL/GenBank/DDBJ whole genome shotgun (WGS) entry which is preliminary data.</text>
</comment>
<evidence type="ECO:0000313" key="3">
    <source>
        <dbReference type="Proteomes" id="UP001143480"/>
    </source>
</evidence>
<protein>
    <submittedName>
        <fullName evidence="2">Acyl-CoA dehydrogenase</fullName>
    </submittedName>
</protein>
<dbReference type="Gene3D" id="1.20.140.10">
    <property type="entry name" value="Butyryl-CoA Dehydrogenase, subunit A, domain 3"/>
    <property type="match status" value="1"/>
</dbReference>